<evidence type="ECO:0000313" key="3">
    <source>
        <dbReference type="RefSeq" id="XP_056686695.1"/>
    </source>
</evidence>
<accession>A0ABM3QTL6</accession>
<dbReference type="PANTHER" id="PTHR33264">
    <property type="entry name" value="EXPRESSED PROTEIN"/>
    <property type="match status" value="1"/>
</dbReference>
<name>A0ABM3QTL6_SPIOL</name>
<proteinExistence type="predicted"/>
<evidence type="ECO:0000313" key="2">
    <source>
        <dbReference type="Proteomes" id="UP000813463"/>
    </source>
</evidence>
<feature type="region of interest" description="Disordered" evidence="1">
    <location>
        <begin position="1"/>
        <end position="30"/>
    </location>
</feature>
<organism evidence="2 3">
    <name type="scientific">Spinacia oleracea</name>
    <name type="common">Spinach</name>
    <dbReference type="NCBI Taxonomy" id="3562"/>
    <lineage>
        <taxon>Eukaryota</taxon>
        <taxon>Viridiplantae</taxon>
        <taxon>Streptophyta</taxon>
        <taxon>Embryophyta</taxon>
        <taxon>Tracheophyta</taxon>
        <taxon>Spermatophyta</taxon>
        <taxon>Magnoliopsida</taxon>
        <taxon>eudicotyledons</taxon>
        <taxon>Gunneridae</taxon>
        <taxon>Pentapetalae</taxon>
        <taxon>Caryophyllales</taxon>
        <taxon>Chenopodiaceae</taxon>
        <taxon>Chenopodioideae</taxon>
        <taxon>Anserineae</taxon>
        <taxon>Spinacia</taxon>
    </lineage>
</organism>
<dbReference type="PANTHER" id="PTHR33264:SF8">
    <property type="entry name" value="EXPRESSED PROTEIN"/>
    <property type="match status" value="1"/>
</dbReference>
<protein>
    <submittedName>
        <fullName evidence="3">Uncharacterized protein</fullName>
    </submittedName>
</protein>
<keyword evidence="2" id="KW-1185">Reference proteome</keyword>
<feature type="compositionally biased region" description="Basic residues" evidence="1">
    <location>
        <begin position="1"/>
        <end position="19"/>
    </location>
</feature>
<gene>
    <name evidence="3" type="primary">LOC110798133</name>
</gene>
<dbReference type="RefSeq" id="XP_056686695.1">
    <property type="nucleotide sequence ID" value="XM_056830717.1"/>
</dbReference>
<dbReference type="GeneID" id="110798133"/>
<dbReference type="Proteomes" id="UP000813463">
    <property type="component" value="Chromosome 6"/>
</dbReference>
<reference evidence="3" key="2">
    <citation type="submission" date="2025-08" db="UniProtKB">
        <authorList>
            <consortium name="RefSeq"/>
        </authorList>
    </citation>
    <scope>IDENTIFICATION</scope>
    <source>
        <tissue evidence="3">Leaf</tissue>
    </source>
</reference>
<reference evidence="2" key="1">
    <citation type="journal article" date="2021" name="Nat. Commun.">
        <title>Genomic analyses provide insights into spinach domestication and the genetic basis of agronomic traits.</title>
        <authorList>
            <person name="Cai X."/>
            <person name="Sun X."/>
            <person name="Xu C."/>
            <person name="Sun H."/>
            <person name="Wang X."/>
            <person name="Ge C."/>
            <person name="Zhang Z."/>
            <person name="Wang Q."/>
            <person name="Fei Z."/>
            <person name="Jiao C."/>
            <person name="Wang Q."/>
        </authorList>
    </citation>
    <scope>NUCLEOTIDE SEQUENCE [LARGE SCALE GENOMIC DNA]</scope>
    <source>
        <strain evidence="2">cv. Varoflay</strain>
    </source>
</reference>
<sequence>MTQKKIILRSRSMKNRRKQQPLLQPSPTNGRLAEMAGGTTAECAAVWCCCPCTLVNLLVLVVYKVPTSICKKALRMRKRRQMMKNGLLPIPSYTGSSRGTLTPCRCNTPFEGIMENRTEGEDVTAVVMMGRHGYQVSCGSDELDIIMDKELMHLEEEMWDKFYTTGFWRSPSQREIKSQQH</sequence>
<evidence type="ECO:0000256" key="1">
    <source>
        <dbReference type="SAM" id="MobiDB-lite"/>
    </source>
</evidence>